<keyword evidence="1" id="KW-0812">Transmembrane</keyword>
<feature type="transmembrane region" description="Helical" evidence="1">
    <location>
        <begin position="163"/>
        <end position="186"/>
    </location>
</feature>
<reference evidence="2" key="1">
    <citation type="submission" date="2022-08" db="EMBL/GenBank/DDBJ databases">
        <authorList>
            <person name="Byrne P K."/>
        </authorList>
    </citation>
    <scope>NUCLEOTIDE SEQUENCE</scope>
    <source>
        <strain evidence="2">UCD650</strain>
    </source>
</reference>
<evidence type="ECO:0000256" key="1">
    <source>
        <dbReference type="SAM" id="Phobius"/>
    </source>
</evidence>
<feature type="transmembrane region" description="Helical" evidence="1">
    <location>
        <begin position="106"/>
        <end position="128"/>
    </location>
</feature>
<sequence length="192" mass="20820">MKKRTGFRARTTDVNVIQKVNYRQEVINACLILILSGAAVYSFLVFLRAIGILRPIAIRQAAEVSTDACLILVTFGIAACSLLIFSRPIKFTRHITIRRIVGGWTNWLSGVSWVRVTVASVIIILVAILTAGHAIYINACGSTLTNAVHLTRDAPSQNDLASCMKAGAALPIATFAGTCVAVYIWGSDWLDQ</sequence>
<keyword evidence="1" id="KW-1133">Transmembrane helix</keyword>
<dbReference type="EMBL" id="OX291491">
    <property type="protein sequence ID" value="CAI1796417.1"/>
    <property type="molecule type" value="Genomic_DNA"/>
</dbReference>
<evidence type="ECO:0000313" key="3">
    <source>
        <dbReference type="Proteomes" id="UP001152964"/>
    </source>
</evidence>
<keyword evidence="3" id="KW-1185">Reference proteome</keyword>
<keyword evidence="1" id="KW-0472">Membrane</keyword>
<feature type="transmembrane region" description="Helical" evidence="1">
    <location>
        <begin position="26"/>
        <end position="52"/>
    </location>
</feature>
<dbReference type="Proteomes" id="UP001152964">
    <property type="component" value="Chromosome 1"/>
</dbReference>
<evidence type="ECO:0000313" key="2">
    <source>
        <dbReference type="EMBL" id="CAI1796417.1"/>
    </source>
</evidence>
<feature type="transmembrane region" description="Helical" evidence="1">
    <location>
        <begin position="64"/>
        <end position="85"/>
    </location>
</feature>
<gene>
    <name evidence="2" type="primary">U6500A00810</name>
    <name evidence="2" type="ORF">SEUBUCD650_0A00810</name>
</gene>
<protein>
    <submittedName>
        <fullName evidence="2">Uncharacterized protein</fullName>
    </submittedName>
</protein>
<name>A0ABN8VK34_SACEU</name>
<proteinExistence type="predicted"/>
<organism evidence="2 3">
    <name type="scientific">Saccharomyces eubayanus</name>
    <name type="common">Yeast</name>
    <dbReference type="NCBI Taxonomy" id="1080349"/>
    <lineage>
        <taxon>Eukaryota</taxon>
        <taxon>Fungi</taxon>
        <taxon>Dikarya</taxon>
        <taxon>Ascomycota</taxon>
        <taxon>Saccharomycotina</taxon>
        <taxon>Saccharomycetes</taxon>
        <taxon>Saccharomycetales</taxon>
        <taxon>Saccharomycetaceae</taxon>
        <taxon>Saccharomyces</taxon>
    </lineage>
</organism>
<accession>A0ABN8VK34</accession>